<dbReference type="InterPro" id="IPR036102">
    <property type="entry name" value="OsmC/Ohrsf"/>
</dbReference>
<evidence type="ECO:0000313" key="3">
    <source>
        <dbReference type="Proteomes" id="UP001156691"/>
    </source>
</evidence>
<comment type="caution">
    <text evidence="2">The sequence shown here is derived from an EMBL/GenBank/DDBJ whole genome shotgun (WGS) entry which is preliminary data.</text>
</comment>
<keyword evidence="3" id="KW-1185">Reference proteome</keyword>
<dbReference type="Proteomes" id="UP001156691">
    <property type="component" value="Unassembled WGS sequence"/>
</dbReference>
<feature type="region of interest" description="Disordered" evidence="1">
    <location>
        <begin position="1"/>
        <end position="24"/>
    </location>
</feature>
<evidence type="ECO:0000256" key="1">
    <source>
        <dbReference type="SAM" id="MobiDB-lite"/>
    </source>
</evidence>
<dbReference type="Gene3D" id="2.20.25.10">
    <property type="match status" value="1"/>
</dbReference>
<dbReference type="EMBL" id="BSNS01000002">
    <property type="protein sequence ID" value="GLQ53210.1"/>
    <property type="molecule type" value="Genomic_DNA"/>
</dbReference>
<organism evidence="2 3">
    <name type="scientific">Devosia nitrariae</name>
    <dbReference type="NCBI Taxonomy" id="2071872"/>
    <lineage>
        <taxon>Bacteria</taxon>
        <taxon>Pseudomonadati</taxon>
        <taxon>Pseudomonadota</taxon>
        <taxon>Alphaproteobacteria</taxon>
        <taxon>Hyphomicrobiales</taxon>
        <taxon>Devosiaceae</taxon>
        <taxon>Devosia</taxon>
    </lineage>
</organism>
<dbReference type="PANTHER" id="PTHR33797">
    <property type="entry name" value="ORGANIC HYDROPEROXIDE RESISTANCE PROTEIN-LIKE"/>
    <property type="match status" value="1"/>
</dbReference>
<dbReference type="SUPFAM" id="SSF82784">
    <property type="entry name" value="OsmC-like"/>
    <property type="match status" value="1"/>
</dbReference>
<protein>
    <submittedName>
        <fullName evidence="2">Uncharacterized protein</fullName>
    </submittedName>
</protein>
<proteinExistence type="predicted"/>
<evidence type="ECO:0000313" key="2">
    <source>
        <dbReference type="EMBL" id="GLQ53210.1"/>
    </source>
</evidence>
<dbReference type="InterPro" id="IPR019953">
    <property type="entry name" value="OHR"/>
</dbReference>
<name>A0ABQ5VZF9_9HYPH</name>
<dbReference type="PANTHER" id="PTHR33797:SF2">
    <property type="entry name" value="ORGANIC HYDROPEROXIDE RESISTANCE PROTEIN-LIKE"/>
    <property type="match status" value="1"/>
</dbReference>
<sequence length="94" mass="9530">MKVLYTAKASSTGGRTGDGATDDGVLDVMLTEPREKGGPGAPGTHPEQLFAVGYSAGVLGAVKAAAEDLVQRAHVIGPYSEASRKGFEVSIGVV</sequence>
<dbReference type="RefSeq" id="WP_284338660.1">
    <property type="nucleotide sequence ID" value="NZ_BSNS01000002.1"/>
</dbReference>
<reference evidence="3" key="1">
    <citation type="journal article" date="2019" name="Int. J. Syst. Evol. Microbiol.">
        <title>The Global Catalogue of Microorganisms (GCM) 10K type strain sequencing project: providing services to taxonomists for standard genome sequencing and annotation.</title>
        <authorList>
            <consortium name="The Broad Institute Genomics Platform"/>
            <consortium name="The Broad Institute Genome Sequencing Center for Infectious Disease"/>
            <person name="Wu L."/>
            <person name="Ma J."/>
        </authorList>
    </citation>
    <scope>NUCLEOTIDE SEQUENCE [LARGE SCALE GENOMIC DNA]</scope>
    <source>
        <strain evidence="3">NBRC 112416</strain>
    </source>
</reference>
<accession>A0ABQ5VZF9</accession>
<gene>
    <name evidence="2" type="ORF">GCM10010862_04680</name>
</gene>